<dbReference type="SUPFAM" id="SSF46689">
    <property type="entry name" value="Homeodomain-like"/>
    <property type="match status" value="1"/>
</dbReference>
<dbReference type="InterPro" id="IPR003593">
    <property type="entry name" value="AAA+_ATPase"/>
</dbReference>
<reference evidence="6 7" key="1">
    <citation type="submission" date="2016-09" db="EMBL/GenBank/DDBJ databases">
        <title>Complete genome of Desulfosporosinus sp. OL.</title>
        <authorList>
            <person name="Mardanov A."/>
            <person name="Beletsky A."/>
            <person name="Panova A."/>
            <person name="Karnachuk O."/>
            <person name="Ravin N."/>
        </authorList>
    </citation>
    <scope>NUCLEOTIDE SEQUENCE [LARGE SCALE GENOMIC DNA]</scope>
    <source>
        <strain evidence="6 7">OL</strain>
    </source>
</reference>
<dbReference type="InterPro" id="IPR009057">
    <property type="entry name" value="Homeodomain-like_sf"/>
</dbReference>
<dbReference type="InterPro" id="IPR025662">
    <property type="entry name" value="Sigma_54_int_dom_ATP-bd_1"/>
</dbReference>
<dbReference type="InterPro" id="IPR025944">
    <property type="entry name" value="Sigma_54_int_dom_CS"/>
</dbReference>
<dbReference type="EMBL" id="MLBF01000067">
    <property type="protein sequence ID" value="OLN26887.1"/>
    <property type="molecule type" value="Genomic_DNA"/>
</dbReference>
<dbReference type="InterPro" id="IPR002078">
    <property type="entry name" value="Sigma_54_int"/>
</dbReference>
<gene>
    <name evidence="6" type="ORF">DSOL_4799</name>
</gene>
<name>A0A1Q8QHR7_9FIRM</name>
<dbReference type="InterPro" id="IPR029016">
    <property type="entry name" value="GAF-like_dom_sf"/>
</dbReference>
<dbReference type="GO" id="GO:0043565">
    <property type="term" value="F:sequence-specific DNA binding"/>
    <property type="evidence" value="ECO:0007669"/>
    <property type="project" value="InterPro"/>
</dbReference>
<dbReference type="GO" id="GO:0006355">
    <property type="term" value="P:regulation of DNA-templated transcription"/>
    <property type="evidence" value="ECO:0007669"/>
    <property type="project" value="InterPro"/>
</dbReference>
<keyword evidence="7" id="KW-1185">Reference proteome</keyword>
<dbReference type="PROSITE" id="PS00688">
    <property type="entry name" value="SIGMA54_INTERACT_3"/>
    <property type="match status" value="1"/>
</dbReference>
<evidence type="ECO:0000313" key="6">
    <source>
        <dbReference type="EMBL" id="OLN26887.1"/>
    </source>
</evidence>
<evidence type="ECO:0000259" key="5">
    <source>
        <dbReference type="PROSITE" id="PS50045"/>
    </source>
</evidence>
<dbReference type="Gene3D" id="1.10.10.60">
    <property type="entry name" value="Homeodomain-like"/>
    <property type="match status" value="1"/>
</dbReference>
<proteinExistence type="predicted"/>
<protein>
    <submittedName>
        <fullName evidence="6">Response regulator of zinc sigma-54-dependent two-component system</fullName>
    </submittedName>
</protein>
<evidence type="ECO:0000256" key="1">
    <source>
        <dbReference type="ARBA" id="ARBA00022741"/>
    </source>
</evidence>
<dbReference type="PANTHER" id="PTHR32071:SF57">
    <property type="entry name" value="C4-DICARBOXYLATE TRANSPORT TRANSCRIPTIONAL REGULATORY PROTEIN DCTD"/>
    <property type="match status" value="1"/>
</dbReference>
<dbReference type="Gene3D" id="3.30.450.40">
    <property type="match status" value="1"/>
</dbReference>
<dbReference type="PROSITE" id="PS00675">
    <property type="entry name" value="SIGMA54_INTERACT_1"/>
    <property type="match status" value="1"/>
</dbReference>
<evidence type="ECO:0000256" key="3">
    <source>
        <dbReference type="ARBA" id="ARBA00023015"/>
    </source>
</evidence>
<keyword evidence="4" id="KW-0804">Transcription</keyword>
<dbReference type="Proteomes" id="UP000186102">
    <property type="component" value="Unassembled WGS sequence"/>
</dbReference>
<dbReference type="AlphaFoldDB" id="A0A1Q8QHR7"/>
<keyword evidence="1" id="KW-0547">Nucleotide-binding</keyword>
<dbReference type="Gene3D" id="3.40.50.300">
    <property type="entry name" value="P-loop containing nucleotide triphosphate hydrolases"/>
    <property type="match status" value="1"/>
</dbReference>
<keyword evidence="3" id="KW-0805">Transcription regulation</keyword>
<dbReference type="PANTHER" id="PTHR32071">
    <property type="entry name" value="TRANSCRIPTIONAL REGULATORY PROTEIN"/>
    <property type="match status" value="1"/>
</dbReference>
<dbReference type="GO" id="GO:0005524">
    <property type="term" value="F:ATP binding"/>
    <property type="evidence" value="ECO:0007669"/>
    <property type="project" value="UniProtKB-KW"/>
</dbReference>
<keyword evidence="2" id="KW-0067">ATP-binding</keyword>
<evidence type="ECO:0000256" key="4">
    <source>
        <dbReference type="ARBA" id="ARBA00023163"/>
    </source>
</evidence>
<dbReference type="PROSITE" id="PS50045">
    <property type="entry name" value="SIGMA54_INTERACT_4"/>
    <property type="match status" value="1"/>
</dbReference>
<dbReference type="FunFam" id="3.40.50.300:FF:000006">
    <property type="entry name" value="DNA-binding transcriptional regulator NtrC"/>
    <property type="match status" value="1"/>
</dbReference>
<dbReference type="InterPro" id="IPR027417">
    <property type="entry name" value="P-loop_NTPase"/>
</dbReference>
<feature type="domain" description="Sigma-54 factor interaction" evidence="5">
    <location>
        <begin position="114"/>
        <end position="342"/>
    </location>
</feature>
<dbReference type="Pfam" id="PF00158">
    <property type="entry name" value="Sigma54_activat"/>
    <property type="match status" value="1"/>
</dbReference>
<dbReference type="STRING" id="1888891.DSOL_4799"/>
<organism evidence="6 7">
    <name type="scientific">Desulfosporosinus metallidurans</name>
    <dbReference type="NCBI Taxonomy" id="1888891"/>
    <lineage>
        <taxon>Bacteria</taxon>
        <taxon>Bacillati</taxon>
        <taxon>Bacillota</taxon>
        <taxon>Clostridia</taxon>
        <taxon>Eubacteriales</taxon>
        <taxon>Desulfitobacteriaceae</taxon>
        <taxon>Desulfosporosinus</taxon>
    </lineage>
</organism>
<dbReference type="SMART" id="SM00382">
    <property type="entry name" value="AAA"/>
    <property type="match status" value="1"/>
</dbReference>
<comment type="caution">
    <text evidence="6">The sequence shown here is derived from an EMBL/GenBank/DDBJ whole genome shotgun (WGS) entry which is preliminary data.</text>
</comment>
<dbReference type="Pfam" id="PF02954">
    <property type="entry name" value="HTH_8"/>
    <property type="match status" value="1"/>
</dbReference>
<accession>A0A1Q8QHR7</accession>
<evidence type="ECO:0000256" key="2">
    <source>
        <dbReference type="ARBA" id="ARBA00022840"/>
    </source>
</evidence>
<dbReference type="Gene3D" id="1.10.8.60">
    <property type="match status" value="1"/>
</dbReference>
<dbReference type="PRINTS" id="PR01590">
    <property type="entry name" value="HTHFIS"/>
</dbReference>
<dbReference type="InterPro" id="IPR002197">
    <property type="entry name" value="HTH_Fis"/>
</dbReference>
<dbReference type="Pfam" id="PF25601">
    <property type="entry name" value="AAA_lid_14"/>
    <property type="match status" value="1"/>
</dbReference>
<dbReference type="CDD" id="cd00009">
    <property type="entry name" value="AAA"/>
    <property type="match status" value="1"/>
</dbReference>
<dbReference type="InterPro" id="IPR058031">
    <property type="entry name" value="AAA_lid_NorR"/>
</dbReference>
<evidence type="ECO:0000313" key="7">
    <source>
        <dbReference type="Proteomes" id="UP000186102"/>
    </source>
</evidence>
<dbReference type="SUPFAM" id="SSF52540">
    <property type="entry name" value="P-loop containing nucleoside triphosphate hydrolases"/>
    <property type="match status" value="1"/>
</dbReference>
<sequence length="412" mass="45874">MPGTDWSEEKIGTNAIGNCISQKRLTIVKGTEHYCQVWHPYDCAAVPIFFPPGELAAVFAISGSSGELPSIGILANFIAGFIQMQLQENEPKEQKRCQGVKYKNTTTINCFDNIIGQNSNFKRSIELARKVAMTSSILLEGETGTGKEVFARAIHMSSRPETPFVALNCGAFSRELVVSELFGYEEGAFTGAKKSGHPGKFEQAYGGTLFLDEVGELPSDIQVMLLRVLQNREVVRIGGQNVIPIDVRIIAATNRVLFEEVKQGRFRLDLFYRLNVVNITLPSLRERVEDIPLLWDRFLETACSNTGKVVPSTTDTVRQILLNYSWPGNIRELQNAAERVSALATDKVTLDHLPQEILSGIGENKHENVLRNLEKQAIKNALIKANGNKSLVAKFLGLSRPTIYRKMKEYQL</sequence>